<dbReference type="EMBL" id="LVJE01000003">
    <property type="protein sequence ID" value="OAB30537.1"/>
    <property type="molecule type" value="Genomic_DNA"/>
</dbReference>
<evidence type="ECO:0000313" key="3">
    <source>
        <dbReference type="Proteomes" id="UP000077164"/>
    </source>
</evidence>
<dbReference type="Proteomes" id="UP000077164">
    <property type="component" value="Unassembled WGS sequence"/>
</dbReference>
<keyword evidence="1" id="KW-1133">Transmembrane helix</keyword>
<sequence length="74" mass="8325">MQDVVVGLLCEYIIKKIEHMNKQNNQIAEGSTFIIVLVIINGLFLFGGQTFPSSRLVQTEISCKVPTSMNPRDR</sequence>
<organism evidence="2 3">
    <name type="scientific">Flavobacterium fryxellicola</name>
    <dbReference type="NCBI Taxonomy" id="249352"/>
    <lineage>
        <taxon>Bacteria</taxon>
        <taxon>Pseudomonadati</taxon>
        <taxon>Bacteroidota</taxon>
        <taxon>Flavobacteriia</taxon>
        <taxon>Flavobacteriales</taxon>
        <taxon>Flavobacteriaceae</taxon>
        <taxon>Flavobacterium</taxon>
    </lineage>
</organism>
<feature type="transmembrane region" description="Helical" evidence="1">
    <location>
        <begin position="27"/>
        <end position="46"/>
    </location>
</feature>
<comment type="caution">
    <text evidence="2">The sequence shown here is derived from an EMBL/GenBank/DDBJ whole genome shotgun (WGS) entry which is preliminary data.</text>
</comment>
<gene>
    <name evidence="2" type="ORF">FBFR_01695</name>
</gene>
<name>A0A167ZKA7_9FLAO</name>
<reference evidence="2 3" key="1">
    <citation type="submission" date="2016-03" db="EMBL/GenBank/DDBJ databases">
        <title>Draft genome sequence of Flavobacterium fryxellicola DSM 16209.</title>
        <authorList>
            <person name="Shin S.-K."/>
            <person name="Yi H."/>
        </authorList>
    </citation>
    <scope>NUCLEOTIDE SEQUENCE [LARGE SCALE GENOMIC DNA]</scope>
    <source>
        <strain evidence="2 3">DSM 16209</strain>
    </source>
</reference>
<keyword evidence="3" id="KW-1185">Reference proteome</keyword>
<accession>A0A167ZKA7</accession>
<evidence type="ECO:0000313" key="2">
    <source>
        <dbReference type="EMBL" id="OAB30537.1"/>
    </source>
</evidence>
<dbReference type="AlphaFoldDB" id="A0A167ZKA7"/>
<proteinExistence type="predicted"/>
<keyword evidence="1" id="KW-0472">Membrane</keyword>
<keyword evidence="1" id="KW-0812">Transmembrane</keyword>
<protein>
    <submittedName>
        <fullName evidence="2">Uncharacterized protein</fullName>
    </submittedName>
</protein>
<evidence type="ECO:0000256" key="1">
    <source>
        <dbReference type="SAM" id="Phobius"/>
    </source>
</evidence>